<evidence type="ECO:0000313" key="7">
    <source>
        <dbReference type="Proteomes" id="UP000011087"/>
    </source>
</evidence>
<gene>
    <name evidence="5" type="ORF">GUITHDRAFT_145489</name>
</gene>
<feature type="compositionally biased region" description="Basic and acidic residues" evidence="3">
    <location>
        <begin position="312"/>
        <end position="322"/>
    </location>
</feature>
<reference evidence="5 7" key="1">
    <citation type="journal article" date="2012" name="Nature">
        <title>Algal genomes reveal evolutionary mosaicism and the fate of nucleomorphs.</title>
        <authorList>
            <consortium name="DOE Joint Genome Institute"/>
            <person name="Curtis B.A."/>
            <person name="Tanifuji G."/>
            <person name="Burki F."/>
            <person name="Gruber A."/>
            <person name="Irimia M."/>
            <person name="Maruyama S."/>
            <person name="Arias M.C."/>
            <person name="Ball S.G."/>
            <person name="Gile G.H."/>
            <person name="Hirakawa Y."/>
            <person name="Hopkins J.F."/>
            <person name="Kuo A."/>
            <person name="Rensing S.A."/>
            <person name="Schmutz J."/>
            <person name="Symeonidi A."/>
            <person name="Elias M."/>
            <person name="Eveleigh R.J."/>
            <person name="Herman E.K."/>
            <person name="Klute M.J."/>
            <person name="Nakayama T."/>
            <person name="Obornik M."/>
            <person name="Reyes-Prieto A."/>
            <person name="Armbrust E.V."/>
            <person name="Aves S.J."/>
            <person name="Beiko R.G."/>
            <person name="Coutinho P."/>
            <person name="Dacks J.B."/>
            <person name="Durnford D.G."/>
            <person name="Fast N.M."/>
            <person name="Green B.R."/>
            <person name="Grisdale C.J."/>
            <person name="Hempel F."/>
            <person name="Henrissat B."/>
            <person name="Hoppner M.P."/>
            <person name="Ishida K."/>
            <person name="Kim E."/>
            <person name="Koreny L."/>
            <person name="Kroth P.G."/>
            <person name="Liu Y."/>
            <person name="Malik S.B."/>
            <person name="Maier U.G."/>
            <person name="McRose D."/>
            <person name="Mock T."/>
            <person name="Neilson J.A."/>
            <person name="Onodera N.T."/>
            <person name="Poole A.M."/>
            <person name="Pritham E.J."/>
            <person name="Richards T.A."/>
            <person name="Rocap G."/>
            <person name="Roy S.W."/>
            <person name="Sarai C."/>
            <person name="Schaack S."/>
            <person name="Shirato S."/>
            <person name="Slamovits C.H."/>
            <person name="Spencer D.F."/>
            <person name="Suzuki S."/>
            <person name="Worden A.Z."/>
            <person name="Zauner S."/>
            <person name="Barry K."/>
            <person name="Bell C."/>
            <person name="Bharti A.K."/>
            <person name="Crow J.A."/>
            <person name="Grimwood J."/>
            <person name="Kramer R."/>
            <person name="Lindquist E."/>
            <person name="Lucas S."/>
            <person name="Salamov A."/>
            <person name="McFadden G.I."/>
            <person name="Lane C.E."/>
            <person name="Keeling P.J."/>
            <person name="Gray M.W."/>
            <person name="Grigoriev I.V."/>
            <person name="Archibald J.M."/>
        </authorList>
    </citation>
    <scope>NUCLEOTIDE SEQUENCE</scope>
    <source>
        <strain evidence="5 7">CCMP2712</strain>
    </source>
</reference>
<dbReference type="Gene3D" id="3.40.50.1820">
    <property type="entry name" value="alpha/beta hydrolase"/>
    <property type="match status" value="1"/>
</dbReference>
<organism evidence="5">
    <name type="scientific">Guillardia theta (strain CCMP2712)</name>
    <name type="common">Cryptophyte</name>
    <dbReference type="NCBI Taxonomy" id="905079"/>
    <lineage>
        <taxon>Eukaryota</taxon>
        <taxon>Cryptophyceae</taxon>
        <taxon>Pyrenomonadales</taxon>
        <taxon>Geminigeraceae</taxon>
        <taxon>Guillardia</taxon>
    </lineage>
</organism>
<evidence type="ECO:0000256" key="3">
    <source>
        <dbReference type="SAM" id="MobiDB-lite"/>
    </source>
</evidence>
<dbReference type="Pfam" id="PF00561">
    <property type="entry name" value="Abhydrolase_1"/>
    <property type="match status" value="1"/>
</dbReference>
<dbReference type="Proteomes" id="UP000011087">
    <property type="component" value="Unassembled WGS sequence"/>
</dbReference>
<dbReference type="GO" id="GO:0052689">
    <property type="term" value="F:carboxylic ester hydrolase activity"/>
    <property type="evidence" value="ECO:0007669"/>
    <property type="project" value="TreeGrafter"/>
</dbReference>
<dbReference type="EnsemblProtists" id="EKX36742">
    <property type="protein sequence ID" value="EKX36742"/>
    <property type="gene ID" value="GUITHDRAFT_145489"/>
</dbReference>
<accession>L1IKT7</accession>
<dbReference type="InterPro" id="IPR029058">
    <property type="entry name" value="AB_hydrolase_fold"/>
</dbReference>
<protein>
    <recommendedName>
        <fullName evidence="4">AB hydrolase-1 domain-containing protein</fullName>
    </recommendedName>
</protein>
<evidence type="ECO:0000259" key="4">
    <source>
        <dbReference type="Pfam" id="PF00561"/>
    </source>
</evidence>
<dbReference type="PaxDb" id="55529-EKX36742"/>
<dbReference type="PANTHER" id="PTHR46118:SF4">
    <property type="entry name" value="PROTEIN ABHD11"/>
    <property type="match status" value="1"/>
</dbReference>
<keyword evidence="2" id="KW-0378">Hydrolase</keyword>
<proteinExistence type="inferred from homology"/>
<dbReference type="SUPFAM" id="SSF53474">
    <property type="entry name" value="alpha/beta-Hydrolases"/>
    <property type="match status" value="1"/>
</dbReference>
<reference evidence="7" key="2">
    <citation type="submission" date="2012-11" db="EMBL/GenBank/DDBJ databases">
        <authorList>
            <person name="Kuo A."/>
            <person name="Curtis B.A."/>
            <person name="Tanifuji G."/>
            <person name="Burki F."/>
            <person name="Gruber A."/>
            <person name="Irimia M."/>
            <person name="Maruyama S."/>
            <person name="Arias M.C."/>
            <person name="Ball S.G."/>
            <person name="Gile G.H."/>
            <person name="Hirakawa Y."/>
            <person name="Hopkins J.F."/>
            <person name="Rensing S.A."/>
            <person name="Schmutz J."/>
            <person name="Symeonidi A."/>
            <person name="Elias M."/>
            <person name="Eveleigh R.J."/>
            <person name="Herman E.K."/>
            <person name="Klute M.J."/>
            <person name="Nakayama T."/>
            <person name="Obornik M."/>
            <person name="Reyes-Prieto A."/>
            <person name="Armbrust E.V."/>
            <person name="Aves S.J."/>
            <person name="Beiko R.G."/>
            <person name="Coutinho P."/>
            <person name="Dacks J.B."/>
            <person name="Durnford D.G."/>
            <person name="Fast N.M."/>
            <person name="Green B.R."/>
            <person name="Grisdale C."/>
            <person name="Hempe F."/>
            <person name="Henrissat B."/>
            <person name="Hoppner M.P."/>
            <person name="Ishida K.-I."/>
            <person name="Kim E."/>
            <person name="Koreny L."/>
            <person name="Kroth P.G."/>
            <person name="Liu Y."/>
            <person name="Malik S.-B."/>
            <person name="Maier U.G."/>
            <person name="McRose D."/>
            <person name="Mock T."/>
            <person name="Neilson J.A."/>
            <person name="Onodera N.T."/>
            <person name="Poole A.M."/>
            <person name="Pritham E.J."/>
            <person name="Richards T.A."/>
            <person name="Rocap G."/>
            <person name="Roy S.W."/>
            <person name="Sarai C."/>
            <person name="Schaack S."/>
            <person name="Shirato S."/>
            <person name="Slamovits C.H."/>
            <person name="Spencer D.F."/>
            <person name="Suzuki S."/>
            <person name="Worden A.Z."/>
            <person name="Zauner S."/>
            <person name="Barry K."/>
            <person name="Bell C."/>
            <person name="Bharti A.K."/>
            <person name="Crow J.A."/>
            <person name="Grimwood J."/>
            <person name="Kramer R."/>
            <person name="Lindquist E."/>
            <person name="Lucas S."/>
            <person name="Salamov A."/>
            <person name="McFadden G.I."/>
            <person name="Lane C.E."/>
            <person name="Keeling P.J."/>
            <person name="Gray M.W."/>
            <person name="Grigoriev I.V."/>
            <person name="Archibald J.M."/>
        </authorList>
    </citation>
    <scope>NUCLEOTIDE SEQUENCE</scope>
    <source>
        <strain evidence="7">CCMP2712</strain>
    </source>
</reference>
<reference evidence="6" key="3">
    <citation type="submission" date="2016-03" db="UniProtKB">
        <authorList>
            <consortium name="EnsemblProtists"/>
        </authorList>
    </citation>
    <scope>IDENTIFICATION</scope>
</reference>
<dbReference type="OrthoDB" id="8119704at2759"/>
<dbReference type="HOGENOM" id="CLU_020336_53_1_1"/>
<dbReference type="KEGG" id="gtt:GUITHDRAFT_145489"/>
<keyword evidence="7" id="KW-1185">Reference proteome</keyword>
<dbReference type="OMA" id="HWEGIVN"/>
<feature type="compositionally biased region" description="Gly residues" evidence="3">
    <location>
        <begin position="285"/>
        <end position="295"/>
    </location>
</feature>
<dbReference type="InterPro" id="IPR000073">
    <property type="entry name" value="AB_hydrolase_1"/>
</dbReference>
<evidence type="ECO:0000313" key="5">
    <source>
        <dbReference type="EMBL" id="EKX36742.1"/>
    </source>
</evidence>
<evidence type="ECO:0000256" key="1">
    <source>
        <dbReference type="ARBA" id="ARBA00008645"/>
    </source>
</evidence>
<dbReference type="RefSeq" id="XP_005823722.1">
    <property type="nucleotide sequence ID" value="XM_005823665.1"/>
</dbReference>
<evidence type="ECO:0000313" key="6">
    <source>
        <dbReference type="EnsemblProtists" id="EKX36742"/>
    </source>
</evidence>
<feature type="domain" description="AB hydrolase-1" evidence="4">
    <location>
        <begin position="48"/>
        <end position="275"/>
    </location>
</feature>
<dbReference type="eggNOG" id="KOG2382">
    <property type="taxonomic scope" value="Eukaryota"/>
</dbReference>
<dbReference type="EMBL" id="JH993068">
    <property type="protein sequence ID" value="EKX36742.1"/>
    <property type="molecule type" value="Genomic_DNA"/>
</dbReference>
<name>L1IKT7_GUITC</name>
<dbReference type="AlphaFoldDB" id="L1IKT7"/>
<sequence length="355" mass="39367">MVMASKSYWRIKRVKGLHLAAEKGYVDLTYIDIRAAGQGLEDLLMTFAERLAKPRRIIIPDLRNHGESPHTRSMGYVSMAQDVISLLDRMGIERCCVIGHSMGGKVCTATEREEEEDLTEGSRVESVAILDIAPADYSKALGKGSETWRDIAVTINSLYGLPLEEVKDKRHADELLAASIQDPLLRAFALTNLVKEDQAWKWRIGIQNIKRNMGIIGGFDLGQGLQQPASVLGLSFPGDAFFVQGGKSPFIRSRHLEEIMRLFPNFTLQVVNGGRGGAEQREGMSEGGRVSGEGNSGIECWGSRGGGGSGQEKQERRWDREQGWTGEETIRNAGHWVHSEDPETTLQNVQNFLDR</sequence>
<evidence type="ECO:0000256" key="2">
    <source>
        <dbReference type="ARBA" id="ARBA00022801"/>
    </source>
</evidence>
<dbReference type="PANTHER" id="PTHR46118">
    <property type="entry name" value="PROTEIN ABHD11"/>
    <property type="match status" value="1"/>
</dbReference>
<comment type="similarity">
    <text evidence="1">Belongs to the AB hydrolase superfamily.</text>
</comment>
<feature type="region of interest" description="Disordered" evidence="3">
    <location>
        <begin position="276"/>
        <end position="327"/>
    </location>
</feature>
<dbReference type="GeneID" id="17293484"/>
<dbReference type="STRING" id="905079.L1IKT7"/>